<organism evidence="1 2">
    <name type="scientific">Dryococelus australis</name>
    <dbReference type="NCBI Taxonomy" id="614101"/>
    <lineage>
        <taxon>Eukaryota</taxon>
        <taxon>Metazoa</taxon>
        <taxon>Ecdysozoa</taxon>
        <taxon>Arthropoda</taxon>
        <taxon>Hexapoda</taxon>
        <taxon>Insecta</taxon>
        <taxon>Pterygota</taxon>
        <taxon>Neoptera</taxon>
        <taxon>Polyneoptera</taxon>
        <taxon>Phasmatodea</taxon>
        <taxon>Verophasmatodea</taxon>
        <taxon>Anareolatae</taxon>
        <taxon>Phasmatidae</taxon>
        <taxon>Eurycanthinae</taxon>
        <taxon>Dryococelus</taxon>
    </lineage>
</organism>
<keyword evidence="2" id="KW-1185">Reference proteome</keyword>
<evidence type="ECO:0000313" key="2">
    <source>
        <dbReference type="Proteomes" id="UP001159363"/>
    </source>
</evidence>
<accession>A0ABQ9HEP8</accession>
<proteinExistence type="predicted"/>
<reference evidence="1 2" key="1">
    <citation type="submission" date="2023-02" db="EMBL/GenBank/DDBJ databases">
        <title>LHISI_Scaffold_Assembly.</title>
        <authorList>
            <person name="Stuart O.P."/>
            <person name="Cleave R."/>
            <person name="Magrath M.J.L."/>
            <person name="Mikheyev A.S."/>
        </authorList>
    </citation>
    <scope>NUCLEOTIDE SEQUENCE [LARGE SCALE GENOMIC DNA]</scope>
    <source>
        <strain evidence="1">Daus_M_001</strain>
        <tissue evidence="1">Leg muscle</tissue>
    </source>
</reference>
<dbReference type="Proteomes" id="UP001159363">
    <property type="component" value="Chromosome 4"/>
</dbReference>
<comment type="caution">
    <text evidence="1">The sequence shown here is derived from an EMBL/GenBank/DDBJ whole genome shotgun (WGS) entry which is preliminary data.</text>
</comment>
<name>A0ABQ9HEP8_9NEOP</name>
<sequence length="492" mass="53712">MRSKRCECGAALECKGGDNGRSPRKPAEQGASSGTILSCEGPGAALPGIEPGPLPIDLVDTVIFRVKTKSMFGRCCVQRSWVPRWFSGQTTRLPPDKVAPGTSHAGIELDDAAGRRFTRESPIPSALAFRRWTVLTSLHTNLLSSLPLYFSVCDRLDKVFILACMKRTCLVNRELILASRSQKKTVVFAIRRLPARFMAASSGVPGRRAFRPLRPLPRAVTLCSSAVVNEKLHTTAGNTTLRMRAFPSVSPPTALTLTQPLQPPLILPRDPVKLGARARALLIFDLQGIESSLWIPQHTRFSYEKGGGRRRGAGIPGWGETGDPRENPPTSGIVLHESLLRNPGRNPGRIETGSSWWKASSLNRPSSVLDSLRVVVGKCRCLLSIEVRVQVLALCCGSFSPPLCRMIPPGCLERVTRLQEASMCETIAKERVSDYHARFPSRRTGFPRPGDRIFASGNRAGRCRWSAGFLGDLPFPLPLHSGAAPYSLQSPS</sequence>
<evidence type="ECO:0000313" key="1">
    <source>
        <dbReference type="EMBL" id="KAJ8882712.1"/>
    </source>
</evidence>
<dbReference type="EMBL" id="JARBHB010000005">
    <property type="protein sequence ID" value="KAJ8882712.1"/>
    <property type="molecule type" value="Genomic_DNA"/>
</dbReference>
<gene>
    <name evidence="1" type="ORF">PR048_014524</name>
</gene>
<protein>
    <submittedName>
        <fullName evidence="1">Uncharacterized protein</fullName>
    </submittedName>
</protein>